<comment type="caution">
    <text evidence="1">The sequence shown here is derived from an EMBL/GenBank/DDBJ whole genome shotgun (WGS) entry which is preliminary data.</text>
</comment>
<gene>
    <name evidence="1" type="ORF">VQ02_20660</name>
</gene>
<evidence type="ECO:0000313" key="2">
    <source>
        <dbReference type="Proteomes" id="UP000035955"/>
    </source>
</evidence>
<accession>A0A0J6SE90</accession>
<evidence type="ECO:0000313" key="1">
    <source>
        <dbReference type="EMBL" id="KMO33515.1"/>
    </source>
</evidence>
<dbReference type="AlphaFoldDB" id="A0A0J6SE90"/>
<keyword evidence="2" id="KW-1185">Reference proteome</keyword>
<name>A0A0J6SE90_9HYPH</name>
<sequence length="71" mass="8105">WAIENGLHWILDVTFHDDQSRIRTAHAPENMLTVRHIAVNVAARKKGKDSMRLALKTAGWDDDYLVRLVAP</sequence>
<feature type="non-terminal residue" evidence="1">
    <location>
        <position position="1"/>
    </location>
</feature>
<dbReference type="EMBL" id="LABY01000151">
    <property type="protein sequence ID" value="KMO33515.1"/>
    <property type="molecule type" value="Genomic_DNA"/>
</dbReference>
<dbReference type="InterPro" id="IPR051698">
    <property type="entry name" value="Transposase_11-like"/>
</dbReference>
<dbReference type="PANTHER" id="PTHR30298:SF0">
    <property type="entry name" value="PROTEIN YBFL-RELATED"/>
    <property type="match status" value="1"/>
</dbReference>
<dbReference type="PATRIC" id="fig|298794.3.peg.1475"/>
<reference evidence="1 2" key="1">
    <citation type="submission" date="2015-03" db="EMBL/GenBank/DDBJ databases">
        <title>Genome sequencing of Methylobacterium variabile DSM 16961.</title>
        <authorList>
            <person name="Chaudhry V."/>
            <person name="Patil P.B."/>
        </authorList>
    </citation>
    <scope>NUCLEOTIDE SEQUENCE [LARGE SCALE GENOMIC DNA]</scope>
    <source>
        <strain evidence="1 2">DSM 16961</strain>
    </source>
</reference>
<organism evidence="1 2">
    <name type="scientific">Methylobacterium variabile</name>
    <dbReference type="NCBI Taxonomy" id="298794"/>
    <lineage>
        <taxon>Bacteria</taxon>
        <taxon>Pseudomonadati</taxon>
        <taxon>Pseudomonadota</taxon>
        <taxon>Alphaproteobacteria</taxon>
        <taxon>Hyphomicrobiales</taxon>
        <taxon>Methylobacteriaceae</taxon>
        <taxon>Methylobacterium</taxon>
    </lineage>
</organism>
<dbReference type="PANTHER" id="PTHR30298">
    <property type="entry name" value="H REPEAT-ASSOCIATED PREDICTED TRANSPOSASE"/>
    <property type="match status" value="1"/>
</dbReference>
<proteinExistence type="predicted"/>
<dbReference type="Proteomes" id="UP000035955">
    <property type="component" value="Unassembled WGS sequence"/>
</dbReference>
<protein>
    <submittedName>
        <fullName evidence="1">Transposase</fullName>
    </submittedName>
</protein>